<dbReference type="InterPro" id="IPR027417">
    <property type="entry name" value="P-loop_NTPase"/>
</dbReference>
<proteinExistence type="predicted"/>
<dbReference type="PANTHER" id="PTHR10903">
    <property type="entry name" value="GTPASE, IMAP FAMILY MEMBER-RELATED"/>
    <property type="match status" value="1"/>
</dbReference>
<comment type="caution">
    <text evidence="18">The sequence shown here is derived from an EMBL/GenBank/DDBJ whole genome shotgun (WGS) entry which is preliminary data.</text>
</comment>
<evidence type="ECO:0000256" key="7">
    <source>
        <dbReference type="ARBA" id="ARBA00022723"/>
    </source>
</evidence>
<organism evidence="18 19">
    <name type="scientific">Cercophora samala</name>
    <dbReference type="NCBI Taxonomy" id="330535"/>
    <lineage>
        <taxon>Eukaryota</taxon>
        <taxon>Fungi</taxon>
        <taxon>Dikarya</taxon>
        <taxon>Ascomycota</taxon>
        <taxon>Pezizomycotina</taxon>
        <taxon>Sordariomycetes</taxon>
        <taxon>Sordariomycetidae</taxon>
        <taxon>Sordariales</taxon>
        <taxon>Lasiosphaeriaceae</taxon>
        <taxon>Cercophora</taxon>
    </lineage>
</organism>
<dbReference type="GO" id="GO:0046872">
    <property type="term" value="F:metal ion binding"/>
    <property type="evidence" value="ECO:0007669"/>
    <property type="project" value="UniProtKB-KW"/>
</dbReference>
<gene>
    <name evidence="18" type="ORF">QBC41DRAFT_379750</name>
</gene>
<feature type="region of interest" description="Disordered" evidence="16">
    <location>
        <begin position="38"/>
        <end position="99"/>
    </location>
</feature>
<keyword evidence="15" id="KW-0175">Coiled coil</keyword>
<dbReference type="Gene3D" id="3.40.50.300">
    <property type="entry name" value="P-loop containing nucleotide triphosphate hydrolases"/>
    <property type="match status" value="1"/>
</dbReference>
<dbReference type="GO" id="GO:0005525">
    <property type="term" value="F:GTP binding"/>
    <property type="evidence" value="ECO:0007669"/>
    <property type="project" value="InterPro"/>
</dbReference>
<dbReference type="InterPro" id="IPR006073">
    <property type="entry name" value="GTP-bd"/>
</dbReference>
<evidence type="ECO:0000256" key="4">
    <source>
        <dbReference type="ARBA" id="ARBA00022528"/>
    </source>
</evidence>
<keyword evidence="13" id="KW-0472">Membrane</keyword>
<evidence type="ECO:0000256" key="8">
    <source>
        <dbReference type="ARBA" id="ARBA00022801"/>
    </source>
</evidence>
<dbReference type="GO" id="GO:0016787">
    <property type="term" value="F:hydrolase activity"/>
    <property type="evidence" value="ECO:0007669"/>
    <property type="project" value="UniProtKB-KW"/>
</dbReference>
<keyword evidence="11" id="KW-0653">Protein transport</keyword>
<keyword evidence="9" id="KW-1002">Plastid outer membrane</keyword>
<keyword evidence="7" id="KW-0479">Metal-binding</keyword>
<name>A0AA39Z754_9PEZI</name>
<evidence type="ECO:0000313" key="18">
    <source>
        <dbReference type="EMBL" id="KAK0665352.1"/>
    </source>
</evidence>
<dbReference type="GO" id="GO:0015031">
    <property type="term" value="P:protein transport"/>
    <property type="evidence" value="ECO:0007669"/>
    <property type="project" value="UniProtKB-KW"/>
</dbReference>
<keyword evidence="5" id="KW-0934">Plastid</keyword>
<evidence type="ECO:0000256" key="10">
    <source>
        <dbReference type="ARBA" id="ARBA00022842"/>
    </source>
</evidence>
<dbReference type="EMBL" id="JAULSY010000111">
    <property type="protein sequence ID" value="KAK0665352.1"/>
    <property type="molecule type" value="Genomic_DNA"/>
</dbReference>
<feature type="domain" description="G" evidence="17">
    <location>
        <begin position="108"/>
        <end position="170"/>
    </location>
</feature>
<dbReference type="PANTHER" id="PTHR10903:SF135">
    <property type="entry name" value="TRANSLOCASE OF CHLOROPLAST 120, CHLOROPLASTIC-RELATED"/>
    <property type="match status" value="1"/>
</dbReference>
<keyword evidence="12" id="KW-1133">Transmembrane helix</keyword>
<evidence type="ECO:0000256" key="16">
    <source>
        <dbReference type="SAM" id="MobiDB-lite"/>
    </source>
</evidence>
<dbReference type="SUPFAM" id="SSF52540">
    <property type="entry name" value="P-loop containing nucleoside triphosphate hydrolases"/>
    <property type="match status" value="1"/>
</dbReference>
<dbReference type="AlphaFoldDB" id="A0AA39Z754"/>
<keyword evidence="10" id="KW-0460">Magnesium</keyword>
<comment type="subcellular location">
    <subcellularLocation>
        <location evidence="2">Membrane</location>
        <topology evidence="2">Single-pass membrane protein</topology>
    </subcellularLocation>
    <subcellularLocation>
        <location evidence="14">Plastid</location>
        <location evidence="14">Chloroplast outer membrane</location>
    </subcellularLocation>
</comment>
<dbReference type="InterPro" id="IPR045058">
    <property type="entry name" value="GIMA/IAN/Toc"/>
</dbReference>
<evidence type="ECO:0000256" key="5">
    <source>
        <dbReference type="ARBA" id="ARBA00022640"/>
    </source>
</evidence>
<reference evidence="18" key="1">
    <citation type="submission" date="2023-06" db="EMBL/GenBank/DDBJ databases">
        <title>Genome-scale phylogeny and comparative genomics of the fungal order Sordariales.</title>
        <authorList>
            <consortium name="Lawrence Berkeley National Laboratory"/>
            <person name="Hensen N."/>
            <person name="Bonometti L."/>
            <person name="Westerberg I."/>
            <person name="Brannstrom I.O."/>
            <person name="Guillou S."/>
            <person name="Cros-Aarteil S."/>
            <person name="Calhoun S."/>
            <person name="Haridas S."/>
            <person name="Kuo A."/>
            <person name="Mondo S."/>
            <person name="Pangilinan J."/>
            <person name="Riley R."/>
            <person name="Labutti K."/>
            <person name="Andreopoulos B."/>
            <person name="Lipzen A."/>
            <person name="Chen C."/>
            <person name="Yanf M."/>
            <person name="Daum C."/>
            <person name="Ng V."/>
            <person name="Clum A."/>
            <person name="Steindorff A."/>
            <person name="Ohm R."/>
            <person name="Martin F."/>
            <person name="Silar P."/>
            <person name="Natvig D."/>
            <person name="Lalanne C."/>
            <person name="Gautier V."/>
            <person name="Ament-Velasquez S.L."/>
            <person name="Kruys A."/>
            <person name="Hutchinson M.I."/>
            <person name="Powell A.J."/>
            <person name="Barry K."/>
            <person name="Miller A.N."/>
            <person name="Grigoriev I.V."/>
            <person name="Debuchy R."/>
            <person name="Gladieux P."/>
            <person name="Thoren M.H."/>
            <person name="Johannesson H."/>
        </authorList>
    </citation>
    <scope>NUCLEOTIDE SEQUENCE</scope>
    <source>
        <strain evidence="18">CBS 307.81</strain>
    </source>
</reference>
<sequence>MASACLDCVTYHFHCTLLTYMSVNPIMLSDTLHRQTSRTMSATRSKDDHYPNLSSVDNSSSYDSDDLSSIDDSNSDSSVDQSQNSSDDQAGRSNSGTSRNMTQSDVLIAVIGVTGAGKTTFVSRVTGDTSLRIDDSVDSVTEDAVSVPCKIDGRTVTLIDTPGFDDHDRTEVDVLKLISKHLMDKYMEGTTLNGIVFLQPINQSRVTRTERSRTTLFKKLLGESSFRRVVIGGTLWDKSNPQDAARKIAQRSANRDIWGDMVQGGAITVPYDNTRQGALNIVRILMNFAAAPILIQKELAAGKKLDETAAGKELDKQKGEEIAKLKEKMQDLQSDKEATAAEVKALRDKIAQREQEITAAGQRLDRQKGEEIAKLRKVMQDLESERKSTAAEMRQLKEKIYQREEEIMDLKRGC</sequence>
<evidence type="ECO:0000313" key="19">
    <source>
        <dbReference type="Proteomes" id="UP001174997"/>
    </source>
</evidence>
<feature type="compositionally biased region" description="Low complexity" evidence="16">
    <location>
        <begin position="52"/>
        <end position="62"/>
    </location>
</feature>
<evidence type="ECO:0000256" key="9">
    <source>
        <dbReference type="ARBA" id="ARBA00022805"/>
    </source>
</evidence>
<keyword evidence="6" id="KW-0812">Transmembrane</keyword>
<protein>
    <submittedName>
        <fullName evidence="18">P-loop containing nucleoside triphosphate hydrolase protein</fullName>
    </submittedName>
</protein>
<keyword evidence="3" id="KW-0813">Transport</keyword>
<evidence type="ECO:0000256" key="6">
    <source>
        <dbReference type="ARBA" id="ARBA00022692"/>
    </source>
</evidence>
<dbReference type="Proteomes" id="UP001174997">
    <property type="component" value="Unassembled WGS sequence"/>
</dbReference>
<evidence type="ECO:0000256" key="1">
    <source>
        <dbReference type="ARBA" id="ARBA00001946"/>
    </source>
</evidence>
<evidence type="ECO:0000256" key="13">
    <source>
        <dbReference type="ARBA" id="ARBA00023136"/>
    </source>
</evidence>
<keyword evidence="8 18" id="KW-0378">Hydrolase</keyword>
<keyword evidence="19" id="KW-1185">Reference proteome</keyword>
<comment type="cofactor">
    <cofactor evidence="1">
        <name>Mg(2+)</name>
        <dbReference type="ChEBI" id="CHEBI:18420"/>
    </cofactor>
</comment>
<evidence type="ECO:0000256" key="3">
    <source>
        <dbReference type="ARBA" id="ARBA00022448"/>
    </source>
</evidence>
<feature type="compositionally biased region" description="Low complexity" evidence="16">
    <location>
        <begin position="70"/>
        <end position="88"/>
    </location>
</feature>
<keyword evidence="4" id="KW-0150">Chloroplast</keyword>
<evidence type="ECO:0000256" key="15">
    <source>
        <dbReference type="SAM" id="Coils"/>
    </source>
</evidence>
<evidence type="ECO:0000256" key="14">
    <source>
        <dbReference type="ARBA" id="ARBA00024013"/>
    </source>
</evidence>
<dbReference type="Pfam" id="PF01926">
    <property type="entry name" value="MMR_HSR1"/>
    <property type="match status" value="1"/>
</dbReference>
<evidence type="ECO:0000256" key="12">
    <source>
        <dbReference type="ARBA" id="ARBA00022989"/>
    </source>
</evidence>
<dbReference type="GO" id="GO:0016020">
    <property type="term" value="C:membrane"/>
    <property type="evidence" value="ECO:0007669"/>
    <property type="project" value="UniProtKB-SubCell"/>
</dbReference>
<evidence type="ECO:0000256" key="11">
    <source>
        <dbReference type="ARBA" id="ARBA00022927"/>
    </source>
</evidence>
<accession>A0AA39Z754</accession>
<evidence type="ECO:0000256" key="2">
    <source>
        <dbReference type="ARBA" id="ARBA00004167"/>
    </source>
</evidence>
<evidence type="ECO:0000259" key="17">
    <source>
        <dbReference type="Pfam" id="PF01926"/>
    </source>
</evidence>
<feature type="coiled-coil region" evidence="15">
    <location>
        <begin position="315"/>
        <end position="413"/>
    </location>
</feature>